<dbReference type="EMBL" id="JASCZI010090649">
    <property type="protein sequence ID" value="MED6144014.1"/>
    <property type="molecule type" value="Genomic_DNA"/>
</dbReference>
<name>A0ABU6T687_9FABA</name>
<sequence>MGAKVQRGNIVAEDHQLSSFSTKPLLSLSKPQTLQAKKEHAVISPSLPLGFLLPFSLLSTPD</sequence>
<reference evidence="1 2" key="1">
    <citation type="journal article" date="2023" name="Plants (Basel)">
        <title>Bridging the Gap: Combining Genomics and Transcriptomics Approaches to Understand Stylosanthes scabra, an Orphan Legume from the Brazilian Caatinga.</title>
        <authorList>
            <person name="Ferreira-Neto J.R.C."/>
            <person name="da Silva M.D."/>
            <person name="Binneck E."/>
            <person name="de Melo N.F."/>
            <person name="da Silva R.H."/>
            <person name="de Melo A.L.T.M."/>
            <person name="Pandolfi V."/>
            <person name="Bustamante F.O."/>
            <person name="Brasileiro-Vidal A.C."/>
            <person name="Benko-Iseppon A.M."/>
        </authorList>
    </citation>
    <scope>NUCLEOTIDE SEQUENCE [LARGE SCALE GENOMIC DNA]</scope>
    <source>
        <tissue evidence="1">Leaves</tissue>
    </source>
</reference>
<evidence type="ECO:0000313" key="1">
    <source>
        <dbReference type="EMBL" id="MED6144014.1"/>
    </source>
</evidence>
<comment type="caution">
    <text evidence="1">The sequence shown here is derived from an EMBL/GenBank/DDBJ whole genome shotgun (WGS) entry which is preliminary data.</text>
</comment>
<protein>
    <submittedName>
        <fullName evidence="1">Uncharacterized protein</fullName>
    </submittedName>
</protein>
<evidence type="ECO:0000313" key="2">
    <source>
        <dbReference type="Proteomes" id="UP001341840"/>
    </source>
</evidence>
<keyword evidence="2" id="KW-1185">Reference proteome</keyword>
<organism evidence="1 2">
    <name type="scientific">Stylosanthes scabra</name>
    <dbReference type="NCBI Taxonomy" id="79078"/>
    <lineage>
        <taxon>Eukaryota</taxon>
        <taxon>Viridiplantae</taxon>
        <taxon>Streptophyta</taxon>
        <taxon>Embryophyta</taxon>
        <taxon>Tracheophyta</taxon>
        <taxon>Spermatophyta</taxon>
        <taxon>Magnoliopsida</taxon>
        <taxon>eudicotyledons</taxon>
        <taxon>Gunneridae</taxon>
        <taxon>Pentapetalae</taxon>
        <taxon>rosids</taxon>
        <taxon>fabids</taxon>
        <taxon>Fabales</taxon>
        <taxon>Fabaceae</taxon>
        <taxon>Papilionoideae</taxon>
        <taxon>50 kb inversion clade</taxon>
        <taxon>dalbergioids sensu lato</taxon>
        <taxon>Dalbergieae</taxon>
        <taxon>Pterocarpus clade</taxon>
        <taxon>Stylosanthes</taxon>
    </lineage>
</organism>
<accession>A0ABU6T687</accession>
<dbReference type="Proteomes" id="UP001341840">
    <property type="component" value="Unassembled WGS sequence"/>
</dbReference>
<proteinExistence type="predicted"/>
<gene>
    <name evidence="1" type="ORF">PIB30_011518</name>
</gene>